<accession>A0A9P7K4R1</accession>
<dbReference type="InterPro" id="IPR050750">
    <property type="entry name" value="C5-MTase"/>
</dbReference>
<organism evidence="7 8">
    <name type="scientific">Sphagnurus paluster</name>
    <dbReference type="NCBI Taxonomy" id="117069"/>
    <lineage>
        <taxon>Eukaryota</taxon>
        <taxon>Fungi</taxon>
        <taxon>Dikarya</taxon>
        <taxon>Basidiomycota</taxon>
        <taxon>Agaricomycotina</taxon>
        <taxon>Agaricomycetes</taxon>
        <taxon>Agaricomycetidae</taxon>
        <taxon>Agaricales</taxon>
        <taxon>Tricholomatineae</taxon>
        <taxon>Lyophyllaceae</taxon>
        <taxon>Sphagnurus</taxon>
    </lineage>
</organism>
<keyword evidence="3" id="KW-0949">S-adenosyl-L-methionine</keyword>
<dbReference type="EMBL" id="JABCKI010005776">
    <property type="protein sequence ID" value="KAG5638186.1"/>
    <property type="molecule type" value="Genomic_DNA"/>
</dbReference>
<evidence type="ECO:0000313" key="8">
    <source>
        <dbReference type="Proteomes" id="UP000717328"/>
    </source>
</evidence>
<evidence type="ECO:0000256" key="3">
    <source>
        <dbReference type="ARBA" id="ARBA00022691"/>
    </source>
</evidence>
<dbReference type="PROSITE" id="PS00095">
    <property type="entry name" value="C5_MTASE_2"/>
    <property type="match status" value="1"/>
</dbReference>
<dbReference type="InterPro" id="IPR029063">
    <property type="entry name" value="SAM-dependent_MTases_sf"/>
</dbReference>
<keyword evidence="8" id="KW-1185">Reference proteome</keyword>
<dbReference type="Gene3D" id="3.90.120.10">
    <property type="entry name" value="DNA Methylase, subunit A, domain 2"/>
    <property type="match status" value="1"/>
</dbReference>
<name>A0A9P7K4R1_9AGAR</name>
<evidence type="ECO:0000256" key="4">
    <source>
        <dbReference type="ARBA" id="ARBA00039081"/>
    </source>
</evidence>
<dbReference type="Proteomes" id="UP000717328">
    <property type="component" value="Unassembled WGS sequence"/>
</dbReference>
<sequence>MDPFESTISNDPVLELRDYLDEDHFDSYPNAIPDKVLAKWGRLFDIVLPSSHRTCCFTRGYSQLVERAGSVLQMNESLDTTETFDKFLQAQSENDEQAIEILRPLGLRYFSATELLRIFNFTPLHTESTFAWPVGVSTKSKYRLIGNSVNVKVVQELITYLFKQ</sequence>
<dbReference type="SUPFAM" id="SSF53335">
    <property type="entry name" value="S-adenosyl-L-methionine-dependent methyltransferases"/>
    <property type="match status" value="1"/>
</dbReference>
<dbReference type="OrthoDB" id="414133at2759"/>
<gene>
    <name evidence="7" type="ORF">H0H81_001388</name>
</gene>
<protein>
    <recommendedName>
        <fullName evidence="5">tRNA (cytosine(38)-C(5))-methyltransferase</fullName>
        <ecNumber evidence="4">2.1.1.204</ecNumber>
    </recommendedName>
    <alternativeName>
        <fullName evidence="6">DNA (cytosine-5)-methyltransferase-like protein 2</fullName>
    </alternativeName>
</protein>
<reference evidence="7" key="1">
    <citation type="submission" date="2021-02" db="EMBL/GenBank/DDBJ databases">
        <authorList>
            <person name="Nieuwenhuis M."/>
            <person name="Van De Peppel L.J.J."/>
        </authorList>
    </citation>
    <scope>NUCLEOTIDE SEQUENCE</scope>
    <source>
        <strain evidence="7">D49</strain>
    </source>
</reference>
<dbReference type="GO" id="GO:0008168">
    <property type="term" value="F:methyltransferase activity"/>
    <property type="evidence" value="ECO:0007669"/>
    <property type="project" value="UniProtKB-KW"/>
</dbReference>
<evidence type="ECO:0000256" key="5">
    <source>
        <dbReference type="ARBA" id="ARBA00039681"/>
    </source>
</evidence>
<proteinExistence type="predicted"/>
<evidence type="ECO:0000256" key="6">
    <source>
        <dbReference type="ARBA" id="ARBA00042810"/>
    </source>
</evidence>
<evidence type="ECO:0000256" key="1">
    <source>
        <dbReference type="ARBA" id="ARBA00022603"/>
    </source>
</evidence>
<dbReference type="PANTHER" id="PTHR46098:SF1">
    <property type="entry name" value="TRNA (CYTOSINE(38)-C(5))-METHYLTRANSFERASE"/>
    <property type="match status" value="1"/>
</dbReference>
<dbReference type="AlphaFoldDB" id="A0A9P7K4R1"/>
<dbReference type="GO" id="GO:0032259">
    <property type="term" value="P:methylation"/>
    <property type="evidence" value="ECO:0007669"/>
    <property type="project" value="UniProtKB-KW"/>
</dbReference>
<keyword evidence="2" id="KW-0808">Transferase</keyword>
<evidence type="ECO:0000256" key="2">
    <source>
        <dbReference type="ARBA" id="ARBA00022679"/>
    </source>
</evidence>
<dbReference type="InterPro" id="IPR001525">
    <property type="entry name" value="C5_MeTfrase"/>
</dbReference>
<dbReference type="GO" id="GO:0005634">
    <property type="term" value="C:nucleus"/>
    <property type="evidence" value="ECO:0007669"/>
    <property type="project" value="TreeGrafter"/>
</dbReference>
<dbReference type="InterPro" id="IPR031303">
    <property type="entry name" value="C5_meth_CS"/>
</dbReference>
<dbReference type="PANTHER" id="PTHR46098">
    <property type="entry name" value="TRNA (CYTOSINE(38)-C(5))-METHYLTRANSFERASE"/>
    <property type="match status" value="1"/>
</dbReference>
<comment type="caution">
    <text evidence="7">The sequence shown here is derived from an EMBL/GenBank/DDBJ whole genome shotgun (WGS) entry which is preliminary data.</text>
</comment>
<evidence type="ECO:0000313" key="7">
    <source>
        <dbReference type="EMBL" id="KAG5638186.1"/>
    </source>
</evidence>
<dbReference type="EC" id="2.1.1.204" evidence="4"/>
<keyword evidence="1" id="KW-0489">Methyltransferase</keyword>
<dbReference type="Pfam" id="PF00145">
    <property type="entry name" value="DNA_methylase"/>
    <property type="match status" value="1"/>
</dbReference>
<reference evidence="7" key="2">
    <citation type="submission" date="2021-10" db="EMBL/GenBank/DDBJ databases">
        <title>Phylogenomics reveals ancestral predisposition of the termite-cultivated fungus Termitomyces towards a domesticated lifestyle.</title>
        <authorList>
            <person name="Auxier B."/>
            <person name="Grum-Grzhimaylo A."/>
            <person name="Cardenas M.E."/>
            <person name="Lodge J.D."/>
            <person name="Laessoe T."/>
            <person name="Pedersen O."/>
            <person name="Smith M.E."/>
            <person name="Kuyper T.W."/>
            <person name="Franco-Molano E.A."/>
            <person name="Baroni T.J."/>
            <person name="Aanen D.K."/>
        </authorList>
    </citation>
    <scope>NUCLEOTIDE SEQUENCE</scope>
    <source>
        <strain evidence="7">D49</strain>
    </source>
</reference>